<dbReference type="EMBL" id="FR955462">
    <property type="protein sequence ID" value="CDR00274.1"/>
    <property type="molecule type" value="Genomic_DNA"/>
</dbReference>
<accession>A0A060ZF86</accession>
<dbReference type="PaxDb" id="8022-A0A060ZF86"/>
<dbReference type="GO" id="GO:1990071">
    <property type="term" value="C:TRAPPII protein complex"/>
    <property type="evidence" value="ECO:0007669"/>
    <property type="project" value="InterPro"/>
</dbReference>
<dbReference type="PANTHER" id="PTHR13251">
    <property type="entry name" value="EPILEPSY HOLOPROSENCEPHALY CANDIDATE 1/TMEM1"/>
    <property type="match status" value="1"/>
</dbReference>
<evidence type="ECO:0000313" key="2">
    <source>
        <dbReference type="Proteomes" id="UP000193380"/>
    </source>
</evidence>
<dbReference type="GO" id="GO:0005829">
    <property type="term" value="C:cytosol"/>
    <property type="evidence" value="ECO:0007669"/>
    <property type="project" value="GOC"/>
</dbReference>
<dbReference type="STRING" id="8022.A0A060ZF86"/>
<dbReference type="GO" id="GO:0034498">
    <property type="term" value="P:early endosome to Golgi transport"/>
    <property type="evidence" value="ECO:0007669"/>
    <property type="project" value="TreeGrafter"/>
</dbReference>
<dbReference type="InterPro" id="IPR045126">
    <property type="entry name" value="TRAPPC10/Trs130"/>
</dbReference>
<protein>
    <recommendedName>
        <fullName evidence="3">Trafficking protein particle complex subunit 11 domain-containing protein</fullName>
    </recommendedName>
</protein>
<evidence type="ECO:0008006" key="3">
    <source>
        <dbReference type="Google" id="ProtNLM"/>
    </source>
</evidence>
<name>A0A060ZF86_ONCMY</name>
<evidence type="ECO:0000313" key="1">
    <source>
        <dbReference type="EMBL" id="CDR00274.1"/>
    </source>
</evidence>
<proteinExistence type="predicted"/>
<gene>
    <name evidence="1" type="ORF">GSONMT00011121001</name>
</gene>
<reference evidence="1" key="1">
    <citation type="journal article" date="2014" name="Nat. Commun.">
        <title>The rainbow trout genome provides novel insights into evolution after whole-genome duplication in vertebrates.</title>
        <authorList>
            <person name="Berthelot C."/>
            <person name="Brunet F."/>
            <person name="Chalopin D."/>
            <person name="Juanchich A."/>
            <person name="Bernard M."/>
            <person name="Noel B."/>
            <person name="Bento P."/>
            <person name="Da Silva C."/>
            <person name="Labadie K."/>
            <person name="Alberti A."/>
            <person name="Aury J.M."/>
            <person name="Louis A."/>
            <person name="Dehais P."/>
            <person name="Bardou P."/>
            <person name="Montfort J."/>
            <person name="Klopp C."/>
            <person name="Cabau C."/>
            <person name="Gaspin C."/>
            <person name="Thorgaard G.H."/>
            <person name="Boussaha M."/>
            <person name="Quillet E."/>
            <person name="Guyomard R."/>
            <person name="Galiana D."/>
            <person name="Bobe J."/>
            <person name="Volff J.N."/>
            <person name="Genet C."/>
            <person name="Wincker P."/>
            <person name="Jaillon O."/>
            <person name="Roest Crollius H."/>
            <person name="Guiguen Y."/>
        </authorList>
    </citation>
    <scope>NUCLEOTIDE SEQUENCE [LARGE SCALE GENOMIC DNA]</scope>
</reference>
<dbReference type="AlphaFoldDB" id="A0A060ZF86"/>
<organism evidence="1 2">
    <name type="scientific">Oncorhynchus mykiss</name>
    <name type="common">Rainbow trout</name>
    <name type="synonym">Salmo gairdneri</name>
    <dbReference type="NCBI Taxonomy" id="8022"/>
    <lineage>
        <taxon>Eukaryota</taxon>
        <taxon>Metazoa</taxon>
        <taxon>Chordata</taxon>
        <taxon>Craniata</taxon>
        <taxon>Vertebrata</taxon>
        <taxon>Euteleostomi</taxon>
        <taxon>Actinopterygii</taxon>
        <taxon>Neopterygii</taxon>
        <taxon>Teleostei</taxon>
        <taxon>Protacanthopterygii</taxon>
        <taxon>Salmoniformes</taxon>
        <taxon>Salmonidae</taxon>
        <taxon>Salmoninae</taxon>
        <taxon>Oncorhynchus</taxon>
    </lineage>
</organism>
<dbReference type="Proteomes" id="UP000193380">
    <property type="component" value="Unassembled WGS sequence"/>
</dbReference>
<dbReference type="GO" id="GO:0006891">
    <property type="term" value="P:intra-Golgi vesicle-mediated transport"/>
    <property type="evidence" value="ECO:0007669"/>
    <property type="project" value="TreeGrafter"/>
</dbReference>
<sequence length="248" mass="28686">MAVLCCMPCQNRFALCRADDSLFEVEVGYFYRQPKHIIVRSWKFIALRKKLKWSLEKVLSVSPVFSLTVNSLQSPYKKLNEALSSVEAFEKHYLELSHAAMEMYRAIGRMRSARLIGKSLAEFYMKKGDPERAEGFLDDSLRSYVAEGWSLQVTHTRKQMAECQKLLQQTEEYPLKMQRSKQLGTQKSPTSEFKFPAVLNTPDRRRGSTSARRSFSLQRETKTSVCHWTSSGSPSLFHSIFFRLVPYV</sequence>
<dbReference type="PANTHER" id="PTHR13251:SF3">
    <property type="entry name" value="TRAFFICKING PROTEIN PARTICLE COMPLEX SUBUNIT 10"/>
    <property type="match status" value="1"/>
</dbReference>
<reference evidence="1" key="2">
    <citation type="submission" date="2014-03" db="EMBL/GenBank/DDBJ databases">
        <authorList>
            <person name="Genoscope - CEA"/>
        </authorList>
    </citation>
    <scope>NUCLEOTIDE SEQUENCE</scope>
</reference>